<dbReference type="InterPro" id="IPR020846">
    <property type="entry name" value="MFS_dom"/>
</dbReference>
<evidence type="ECO:0000259" key="6">
    <source>
        <dbReference type="PROSITE" id="PS50850"/>
    </source>
</evidence>
<evidence type="ECO:0000313" key="7">
    <source>
        <dbReference type="EMBL" id="BCS23076.1"/>
    </source>
</evidence>
<dbReference type="OrthoDB" id="2428527at2759"/>
<dbReference type="Proteomes" id="UP000654913">
    <property type="component" value="Chromosome 3"/>
</dbReference>
<evidence type="ECO:0000256" key="3">
    <source>
        <dbReference type="ARBA" id="ARBA00022989"/>
    </source>
</evidence>
<dbReference type="InterPro" id="IPR036259">
    <property type="entry name" value="MFS_trans_sf"/>
</dbReference>
<feature type="transmembrane region" description="Helical" evidence="5">
    <location>
        <begin position="84"/>
        <end position="105"/>
    </location>
</feature>
<feature type="transmembrane region" description="Helical" evidence="5">
    <location>
        <begin position="54"/>
        <end position="72"/>
    </location>
</feature>
<feature type="transmembrane region" description="Helical" evidence="5">
    <location>
        <begin position="418"/>
        <end position="438"/>
    </location>
</feature>
<gene>
    <name evidence="7" type="ORF">APUU_31301A</name>
</gene>
<feature type="domain" description="Major facilitator superfamily (MFS) profile" evidence="6">
    <location>
        <begin position="14"/>
        <end position="482"/>
    </location>
</feature>
<dbReference type="EMBL" id="AP024445">
    <property type="protein sequence ID" value="BCS23076.1"/>
    <property type="molecule type" value="Genomic_DNA"/>
</dbReference>
<protein>
    <recommendedName>
        <fullName evidence="6">Major facilitator superfamily (MFS) profile domain-containing protein</fullName>
    </recommendedName>
</protein>
<keyword evidence="8" id="KW-1185">Reference proteome</keyword>
<dbReference type="InterPro" id="IPR011701">
    <property type="entry name" value="MFS"/>
</dbReference>
<evidence type="ECO:0000256" key="1">
    <source>
        <dbReference type="ARBA" id="ARBA00004141"/>
    </source>
</evidence>
<feature type="transmembrane region" description="Helical" evidence="5">
    <location>
        <begin position="174"/>
        <end position="195"/>
    </location>
</feature>
<evidence type="ECO:0000256" key="4">
    <source>
        <dbReference type="ARBA" id="ARBA00023136"/>
    </source>
</evidence>
<dbReference type="PANTHER" id="PTHR42718:SF1">
    <property type="entry name" value="LOW AFFINITY AMMONIUM TRANSPORTER"/>
    <property type="match status" value="1"/>
</dbReference>
<name>A0A7R7XKE2_9EURO</name>
<dbReference type="GeneID" id="64973081"/>
<dbReference type="CDD" id="cd17476">
    <property type="entry name" value="MFS_Amf1_MDR_like"/>
    <property type="match status" value="1"/>
</dbReference>
<dbReference type="PROSITE" id="PS50850">
    <property type="entry name" value="MFS"/>
    <property type="match status" value="1"/>
</dbReference>
<accession>A0A7R7XKE2</accession>
<dbReference type="Pfam" id="PF07690">
    <property type="entry name" value="MFS_1"/>
    <property type="match status" value="1"/>
</dbReference>
<feature type="transmembrane region" description="Helical" evidence="5">
    <location>
        <begin position="458"/>
        <end position="480"/>
    </location>
</feature>
<organism evidence="7 8">
    <name type="scientific">Aspergillus puulaauensis</name>
    <dbReference type="NCBI Taxonomy" id="1220207"/>
    <lineage>
        <taxon>Eukaryota</taxon>
        <taxon>Fungi</taxon>
        <taxon>Dikarya</taxon>
        <taxon>Ascomycota</taxon>
        <taxon>Pezizomycotina</taxon>
        <taxon>Eurotiomycetes</taxon>
        <taxon>Eurotiomycetidae</taxon>
        <taxon>Eurotiales</taxon>
        <taxon>Aspergillaceae</taxon>
        <taxon>Aspergillus</taxon>
    </lineage>
</organism>
<keyword evidence="2 5" id="KW-0812">Transmembrane</keyword>
<feature type="transmembrane region" description="Helical" evidence="5">
    <location>
        <begin position="330"/>
        <end position="346"/>
    </location>
</feature>
<dbReference type="KEGG" id="apuu:APUU_31301A"/>
<feature type="transmembrane region" description="Helical" evidence="5">
    <location>
        <begin position="378"/>
        <end position="397"/>
    </location>
</feature>
<keyword evidence="4 5" id="KW-0472">Membrane</keyword>
<dbReference type="GO" id="GO:0016020">
    <property type="term" value="C:membrane"/>
    <property type="evidence" value="ECO:0007669"/>
    <property type="project" value="UniProtKB-SubCell"/>
</dbReference>
<feature type="transmembrane region" description="Helical" evidence="5">
    <location>
        <begin position="216"/>
        <end position="237"/>
    </location>
</feature>
<dbReference type="Gene3D" id="1.20.1250.20">
    <property type="entry name" value="MFS general substrate transporter like domains"/>
    <property type="match status" value="2"/>
</dbReference>
<evidence type="ECO:0000313" key="8">
    <source>
        <dbReference type="Proteomes" id="UP000654913"/>
    </source>
</evidence>
<proteinExistence type="predicted"/>
<keyword evidence="3 5" id="KW-1133">Transmembrane helix</keyword>
<feature type="transmembrane region" description="Helical" evidence="5">
    <location>
        <begin position="353"/>
        <end position="372"/>
    </location>
</feature>
<dbReference type="RefSeq" id="XP_041555270.1">
    <property type="nucleotide sequence ID" value="XM_041702490.1"/>
</dbReference>
<comment type="subcellular location">
    <subcellularLocation>
        <location evidence="1">Membrane</location>
        <topology evidence="1">Multi-pass membrane protein</topology>
    </subcellularLocation>
</comment>
<feature type="transmembrane region" description="Helical" evidence="5">
    <location>
        <begin position="144"/>
        <end position="168"/>
    </location>
</feature>
<feature type="transmembrane region" description="Helical" evidence="5">
    <location>
        <begin position="249"/>
        <end position="269"/>
    </location>
</feature>
<feature type="transmembrane region" description="Helical" evidence="5">
    <location>
        <begin position="111"/>
        <end position="132"/>
    </location>
</feature>
<reference evidence="7" key="2">
    <citation type="submission" date="2021-02" db="EMBL/GenBank/DDBJ databases">
        <title>Aspergillus puulaauensis MK2 genome sequence.</title>
        <authorList>
            <person name="Futagami T."/>
            <person name="Mori K."/>
            <person name="Kadooka C."/>
            <person name="Tanaka T."/>
        </authorList>
    </citation>
    <scope>NUCLEOTIDE SEQUENCE</scope>
    <source>
        <strain evidence="7">MK2</strain>
    </source>
</reference>
<dbReference type="GO" id="GO:0022857">
    <property type="term" value="F:transmembrane transporter activity"/>
    <property type="evidence" value="ECO:0007669"/>
    <property type="project" value="InterPro"/>
</dbReference>
<dbReference type="PANTHER" id="PTHR42718">
    <property type="entry name" value="MAJOR FACILITATOR SUPERFAMILY MULTIDRUG TRANSPORTER MFSC"/>
    <property type="match status" value="1"/>
</dbReference>
<dbReference type="SUPFAM" id="SSF103473">
    <property type="entry name" value="MFS general substrate transporter"/>
    <property type="match status" value="1"/>
</dbReference>
<evidence type="ECO:0000256" key="2">
    <source>
        <dbReference type="ARBA" id="ARBA00022692"/>
    </source>
</evidence>
<sequence length="492" mass="53522">MPISSVMQMSKFREVLFVSIICMTQLLNQASLGQTLSIINVIGSSFDITDPPELTWLIAGYSLTVGTFILIFGRMGDVFGYKRLVIIGLSWYSLWSLISGLAFYSNKVLFIFARALAGIGPSITLPNALAMLGYAYEPGFKKQLAFSLFAAVSPAGIVLGATFAALFALSWWPWAFFTSAIVIALTAILSYFVLPDLPSGAQSLSTGHVKGRLHKYLIQLDLAGSLTGVLGLVLFNFAWNQAAITGWKTPYVCVTLALGAGFILAFIYIEKHVSTFPLIPREAFNHDTAFILGCIACSWGNFGIWLYYIWQEFEVVRGASPLLACAWKSPVAVMGFVAAGSAVFILNRMHSSWVMVIVMLGSISGTVLPATAPPDQTYWAQIFPCLFIIPWGLDMSFPAATLQLSKQMAKEHQGVSASLVNTVVNYSISLALGFAGTVEREASMGYTGREKTLRGFRAAWYFGIGLSVFGLALSFVFVLLRYQGRQKAGSVA</sequence>
<dbReference type="AlphaFoldDB" id="A0A7R7XKE2"/>
<reference evidence="7" key="1">
    <citation type="submission" date="2021-01" db="EMBL/GenBank/DDBJ databases">
        <authorList>
            <consortium name="Aspergillus puulaauensis MK2 genome sequencing consortium"/>
            <person name="Kazuki M."/>
            <person name="Futagami T."/>
        </authorList>
    </citation>
    <scope>NUCLEOTIDE SEQUENCE</scope>
    <source>
        <strain evidence="7">MK2</strain>
    </source>
</reference>
<feature type="transmembrane region" description="Helical" evidence="5">
    <location>
        <begin position="289"/>
        <end position="310"/>
    </location>
</feature>
<evidence type="ECO:0000256" key="5">
    <source>
        <dbReference type="SAM" id="Phobius"/>
    </source>
</evidence>